<evidence type="ECO:0000313" key="1">
    <source>
        <dbReference type="EMBL" id="EFC98793.1"/>
    </source>
</evidence>
<sequence>MQYQYDPHEMPYWFDEDDFSRVQTQKRRRSGAMLRLLRLCCR</sequence>
<dbReference type="AlphaFoldDB" id="D3AHA0"/>
<name>D3AHA0_9FIRM</name>
<protein>
    <submittedName>
        <fullName evidence="1">Uncharacterized protein</fullName>
    </submittedName>
</protein>
<proteinExistence type="predicted"/>
<gene>
    <name evidence="1" type="ORF">CLOSTHATH_02988</name>
</gene>
<dbReference type="EMBL" id="ACIO01000237">
    <property type="protein sequence ID" value="EFC98793.1"/>
    <property type="molecule type" value="Genomic_DNA"/>
</dbReference>
<dbReference type="Proteomes" id="UP000004968">
    <property type="component" value="Unassembled WGS sequence"/>
</dbReference>
<comment type="caution">
    <text evidence="1">The sequence shown here is derived from an EMBL/GenBank/DDBJ whole genome shotgun (WGS) entry which is preliminary data.</text>
</comment>
<accession>D3AHA0</accession>
<reference evidence="1 2" key="1">
    <citation type="submission" date="2010-01" db="EMBL/GenBank/DDBJ databases">
        <authorList>
            <person name="Weinstock G."/>
            <person name="Sodergren E."/>
            <person name="Clifton S."/>
            <person name="Fulton L."/>
            <person name="Fulton B."/>
            <person name="Courtney L."/>
            <person name="Fronick C."/>
            <person name="Harrison M."/>
            <person name="Strong C."/>
            <person name="Farmer C."/>
            <person name="Delahaunty K."/>
            <person name="Markovic C."/>
            <person name="Hall O."/>
            <person name="Minx P."/>
            <person name="Tomlinson C."/>
            <person name="Mitreva M."/>
            <person name="Nelson J."/>
            <person name="Hou S."/>
            <person name="Wollam A."/>
            <person name="Pepin K.H."/>
            <person name="Johnson M."/>
            <person name="Bhonagiri V."/>
            <person name="Nash W.E."/>
            <person name="Warren W."/>
            <person name="Chinwalla A."/>
            <person name="Mardis E.R."/>
            <person name="Wilson R.K."/>
        </authorList>
    </citation>
    <scope>NUCLEOTIDE SEQUENCE [LARGE SCALE GENOMIC DNA]</scope>
    <source>
        <strain evidence="1 2">DSM 13479</strain>
    </source>
</reference>
<dbReference type="HOGENOM" id="CLU_3252636_0_0_9"/>
<organism evidence="1 2">
    <name type="scientific">Hungatella hathewayi DSM 13479</name>
    <dbReference type="NCBI Taxonomy" id="566550"/>
    <lineage>
        <taxon>Bacteria</taxon>
        <taxon>Bacillati</taxon>
        <taxon>Bacillota</taxon>
        <taxon>Clostridia</taxon>
        <taxon>Lachnospirales</taxon>
        <taxon>Lachnospiraceae</taxon>
        <taxon>Hungatella</taxon>
    </lineage>
</organism>
<evidence type="ECO:0000313" key="2">
    <source>
        <dbReference type="Proteomes" id="UP000004968"/>
    </source>
</evidence>